<dbReference type="EMBL" id="VIGC01000007">
    <property type="protein sequence ID" value="TQE96633.1"/>
    <property type="molecule type" value="Genomic_DNA"/>
</dbReference>
<dbReference type="GO" id="GO:0005886">
    <property type="term" value="C:plasma membrane"/>
    <property type="evidence" value="ECO:0007669"/>
    <property type="project" value="UniProtKB-SubCell"/>
</dbReference>
<dbReference type="PRINTS" id="PR00125">
    <property type="entry name" value="ATPASEDELTA"/>
</dbReference>
<evidence type="ECO:0000256" key="2">
    <source>
        <dbReference type="ARBA" id="ARBA00022448"/>
    </source>
</evidence>
<keyword evidence="6 8" id="KW-0139">CF(1)</keyword>
<evidence type="ECO:0000313" key="9">
    <source>
        <dbReference type="EMBL" id="TQE96633.1"/>
    </source>
</evidence>
<dbReference type="InterPro" id="IPR000711">
    <property type="entry name" value="ATPase_OSCP/dsu"/>
</dbReference>
<dbReference type="PANTHER" id="PTHR11910">
    <property type="entry name" value="ATP SYNTHASE DELTA CHAIN"/>
    <property type="match status" value="1"/>
</dbReference>
<dbReference type="OrthoDB" id="9802471at2"/>
<gene>
    <name evidence="8 9" type="primary">atpH</name>
    <name evidence="9" type="ORF">FKZ61_07005</name>
</gene>
<evidence type="ECO:0000256" key="7">
    <source>
        <dbReference type="ARBA" id="ARBA00023310"/>
    </source>
</evidence>
<dbReference type="GO" id="GO:0046933">
    <property type="term" value="F:proton-transporting ATP synthase activity, rotational mechanism"/>
    <property type="evidence" value="ECO:0007669"/>
    <property type="project" value="UniProtKB-UniRule"/>
</dbReference>
<dbReference type="Gene3D" id="1.10.520.20">
    <property type="entry name" value="N-terminal domain of the delta subunit of the F1F0-ATP synthase"/>
    <property type="match status" value="1"/>
</dbReference>
<keyword evidence="7 8" id="KW-0066">ATP synthesis</keyword>
<sequence>MSDKRERAHRYAQAMYLALLERWQSALDEVSALLRKDKKLAALLMDSSKDLDERINALTAALPAETPTEVVNLLKLLVQEGDLGLLEAISEALAQVASGQRTPTVAEITSAVELSDQDKEALQNKLKQQYGDDLIFEFHVDPSLMGGLRVRVGDRLIDTSIASRLAALRESLTAVVR</sequence>
<dbReference type="Proteomes" id="UP000317371">
    <property type="component" value="Unassembled WGS sequence"/>
</dbReference>
<name>A0A540VKI9_9CHLR</name>
<dbReference type="InterPro" id="IPR020781">
    <property type="entry name" value="ATPase_OSCP/d_CS"/>
</dbReference>
<comment type="function">
    <text evidence="8">This protein is part of the stalk that links CF(0) to CF(1). It either transmits conformational changes from CF(0) to CF(1) or is implicated in proton conduction.</text>
</comment>
<comment type="subunit">
    <text evidence="8">F-type ATPases have 2 components, F(1) - the catalytic core - and F(0) - the membrane proton channel. F(1) has five subunits: alpha(3), beta(3), gamma(1), delta(1), epsilon(1). F(0) has three main subunits: a(1), b(2) and c(10-14). The alpha and beta chains form an alternating ring which encloses part of the gamma chain. F(1) is attached to F(0) by a central stalk formed by the gamma and epsilon chains, while a peripheral stalk is formed by the delta and b chains.</text>
</comment>
<comment type="function">
    <text evidence="8">F(1)F(0) ATP synthase produces ATP from ADP in the presence of a proton or sodium gradient. F-type ATPases consist of two structural domains, F(1) containing the extramembraneous catalytic core and F(0) containing the membrane proton channel, linked together by a central stalk and a peripheral stalk. During catalysis, ATP synthesis in the catalytic domain of F(1) is coupled via a rotary mechanism of the central stalk subunits to proton translocation.</text>
</comment>
<accession>A0A540VKI9</accession>
<dbReference type="Pfam" id="PF00213">
    <property type="entry name" value="OSCP"/>
    <property type="match status" value="1"/>
</dbReference>
<dbReference type="RefSeq" id="WP_141609375.1">
    <property type="nucleotide sequence ID" value="NZ_VIGC02000007.1"/>
</dbReference>
<evidence type="ECO:0000256" key="1">
    <source>
        <dbReference type="ARBA" id="ARBA00004370"/>
    </source>
</evidence>
<dbReference type="SUPFAM" id="SSF47928">
    <property type="entry name" value="N-terminal domain of the delta subunit of the F1F0-ATP synthase"/>
    <property type="match status" value="1"/>
</dbReference>
<keyword evidence="3 8" id="KW-0375">Hydrogen ion transport</keyword>
<proteinExistence type="inferred from homology"/>
<keyword evidence="2 8" id="KW-0813">Transport</keyword>
<evidence type="ECO:0000313" key="10">
    <source>
        <dbReference type="Proteomes" id="UP000317371"/>
    </source>
</evidence>
<dbReference type="FunCoup" id="A0A540VKI9">
    <property type="interactions" value="487"/>
</dbReference>
<dbReference type="AlphaFoldDB" id="A0A540VKI9"/>
<dbReference type="InParanoid" id="A0A540VKI9"/>
<keyword evidence="5 8" id="KW-0472">Membrane</keyword>
<comment type="subcellular location">
    <subcellularLocation>
        <location evidence="8">Cell membrane</location>
        <topology evidence="8">Peripheral membrane protein</topology>
    </subcellularLocation>
    <subcellularLocation>
        <location evidence="1">Membrane</location>
    </subcellularLocation>
</comment>
<keyword evidence="8" id="KW-1003">Cell membrane</keyword>
<dbReference type="HAMAP" id="MF_01416">
    <property type="entry name" value="ATP_synth_delta_bact"/>
    <property type="match status" value="1"/>
</dbReference>
<dbReference type="PROSITE" id="PS00389">
    <property type="entry name" value="ATPASE_DELTA"/>
    <property type="match status" value="1"/>
</dbReference>
<dbReference type="GO" id="GO:0045259">
    <property type="term" value="C:proton-transporting ATP synthase complex"/>
    <property type="evidence" value="ECO:0007669"/>
    <property type="project" value="UniProtKB-KW"/>
</dbReference>
<comment type="similarity">
    <text evidence="8">Belongs to the ATPase delta chain family.</text>
</comment>
<keyword evidence="4 8" id="KW-0406">Ion transport</keyword>
<dbReference type="InterPro" id="IPR026015">
    <property type="entry name" value="ATP_synth_OSCP/delta_N_sf"/>
</dbReference>
<reference evidence="9 10" key="1">
    <citation type="submission" date="2019-06" db="EMBL/GenBank/DDBJ databases">
        <title>Genome sequence of Litorilinea aerophila BAA-2444.</title>
        <authorList>
            <person name="Maclea K.S."/>
            <person name="Maurais E.G."/>
            <person name="Iannazzi L.C."/>
        </authorList>
    </citation>
    <scope>NUCLEOTIDE SEQUENCE [LARGE SCALE GENOMIC DNA]</scope>
    <source>
        <strain evidence="9 10">ATCC BAA-2444</strain>
    </source>
</reference>
<evidence type="ECO:0000256" key="3">
    <source>
        <dbReference type="ARBA" id="ARBA00022781"/>
    </source>
</evidence>
<protein>
    <recommendedName>
        <fullName evidence="8">ATP synthase subunit delta</fullName>
    </recommendedName>
    <alternativeName>
        <fullName evidence="8">ATP synthase F(1) sector subunit delta</fullName>
    </alternativeName>
    <alternativeName>
        <fullName evidence="8">F-type ATPase subunit delta</fullName>
        <shortName evidence="8">F-ATPase subunit delta</shortName>
    </alternativeName>
</protein>
<organism evidence="9 10">
    <name type="scientific">Litorilinea aerophila</name>
    <dbReference type="NCBI Taxonomy" id="1204385"/>
    <lineage>
        <taxon>Bacteria</taxon>
        <taxon>Bacillati</taxon>
        <taxon>Chloroflexota</taxon>
        <taxon>Caldilineae</taxon>
        <taxon>Caldilineales</taxon>
        <taxon>Caldilineaceae</taxon>
        <taxon>Litorilinea</taxon>
    </lineage>
</organism>
<evidence type="ECO:0000256" key="8">
    <source>
        <dbReference type="HAMAP-Rule" id="MF_01416"/>
    </source>
</evidence>
<keyword evidence="10" id="KW-1185">Reference proteome</keyword>
<evidence type="ECO:0000256" key="6">
    <source>
        <dbReference type="ARBA" id="ARBA00023196"/>
    </source>
</evidence>
<dbReference type="NCBIfam" id="TIGR01145">
    <property type="entry name" value="ATP_synt_delta"/>
    <property type="match status" value="1"/>
</dbReference>
<evidence type="ECO:0000256" key="5">
    <source>
        <dbReference type="ARBA" id="ARBA00023136"/>
    </source>
</evidence>
<comment type="caution">
    <text evidence="9">The sequence shown here is derived from an EMBL/GenBank/DDBJ whole genome shotgun (WGS) entry which is preliminary data.</text>
</comment>
<evidence type="ECO:0000256" key="4">
    <source>
        <dbReference type="ARBA" id="ARBA00023065"/>
    </source>
</evidence>